<feature type="compositionally biased region" description="Polar residues" evidence="1">
    <location>
        <begin position="43"/>
        <end position="56"/>
    </location>
</feature>
<feature type="compositionally biased region" description="Polar residues" evidence="1">
    <location>
        <begin position="797"/>
        <end position="806"/>
    </location>
</feature>
<feature type="compositionally biased region" description="Basic and acidic residues" evidence="1">
    <location>
        <begin position="552"/>
        <end position="573"/>
    </location>
</feature>
<feature type="region of interest" description="Disordered" evidence="1">
    <location>
        <begin position="945"/>
        <end position="1008"/>
    </location>
</feature>
<keyword evidence="3" id="KW-1185">Reference proteome</keyword>
<proteinExistence type="predicted"/>
<feature type="compositionally biased region" description="Basic and acidic residues" evidence="1">
    <location>
        <begin position="21"/>
        <end position="35"/>
    </location>
</feature>
<feature type="compositionally biased region" description="Gly residues" evidence="1">
    <location>
        <begin position="1042"/>
        <end position="1066"/>
    </location>
</feature>
<feature type="compositionally biased region" description="Low complexity" evidence="1">
    <location>
        <begin position="122"/>
        <end position="135"/>
    </location>
</feature>
<feature type="compositionally biased region" description="Basic and acidic residues" evidence="1">
    <location>
        <begin position="189"/>
        <end position="223"/>
    </location>
</feature>
<accession>A0AA40K3J8</accession>
<feature type="compositionally biased region" description="Polar residues" evidence="1">
    <location>
        <begin position="1"/>
        <end position="10"/>
    </location>
</feature>
<gene>
    <name evidence="2" type="ORF">B0T21DRAFT_407712</name>
</gene>
<feature type="region of interest" description="Disordered" evidence="1">
    <location>
        <begin position="1042"/>
        <end position="1099"/>
    </location>
</feature>
<feature type="compositionally biased region" description="Basic and acidic residues" evidence="1">
    <location>
        <begin position="300"/>
        <end position="322"/>
    </location>
</feature>
<organism evidence="2 3">
    <name type="scientific">Apiosordaria backusii</name>
    <dbReference type="NCBI Taxonomy" id="314023"/>
    <lineage>
        <taxon>Eukaryota</taxon>
        <taxon>Fungi</taxon>
        <taxon>Dikarya</taxon>
        <taxon>Ascomycota</taxon>
        <taxon>Pezizomycotina</taxon>
        <taxon>Sordariomycetes</taxon>
        <taxon>Sordariomycetidae</taxon>
        <taxon>Sordariales</taxon>
        <taxon>Lasiosphaeriaceae</taxon>
        <taxon>Apiosordaria</taxon>
    </lineage>
</organism>
<feature type="region of interest" description="Disordered" evidence="1">
    <location>
        <begin position="504"/>
        <end position="602"/>
    </location>
</feature>
<comment type="caution">
    <text evidence="2">The sequence shown here is derived from an EMBL/GenBank/DDBJ whole genome shotgun (WGS) entry which is preliminary data.</text>
</comment>
<feature type="region of interest" description="Disordered" evidence="1">
    <location>
        <begin position="115"/>
        <end position="223"/>
    </location>
</feature>
<name>A0AA40K3J8_9PEZI</name>
<feature type="region of interest" description="Disordered" evidence="1">
    <location>
        <begin position="263"/>
        <end position="403"/>
    </location>
</feature>
<feature type="compositionally biased region" description="Polar residues" evidence="1">
    <location>
        <begin position="365"/>
        <end position="378"/>
    </location>
</feature>
<evidence type="ECO:0000256" key="1">
    <source>
        <dbReference type="SAM" id="MobiDB-lite"/>
    </source>
</evidence>
<feature type="region of interest" description="Disordered" evidence="1">
    <location>
        <begin position="875"/>
        <end position="904"/>
    </location>
</feature>
<sequence length="1099" mass="118541">MASEIPTLTLNDAGLPKRANKRDFSDSKLKPEPLRLPRKSHGDSNTSAQVSFNSPAKSFHSHETPTLTSRRPSMHRGREAQTFLELTPPTRTTAPGLASLVSKFEILDAVSNVNAQDTRHGVSPSKPAPASVSSVQKQNRARPRTEPRPIFAEGSPFTKAPRIALPVSDPTGPDSEVVSPRTPTPAPDLKLHDLPFQLKQEHGRQKRDSGIISGERKGWDPKLVSERRKIFEQRSGDPFTSPILTRAAVRSSKPVFVEHTKAVASLRASRTSETDFKTGGNTSTARNSRSKPQSQSSMDPGRELENTVKRNRHSVADLRMAFDRAGQTGLSSTKSSLSKEAQRGSQPGKGTSTTKKASSEETFSPQPRQLNYKQSNSETPRRPVSQRSSDHTQAPATEPIDRRRTRVLAEAFEHGGKLKGSSSRPLLQIRTLSVKISTVKPVPDGSPTKESKQKVAARLSDTGVGRRVLPGPPPSPFLQYWRTRRETLPVKSGPSLPIMVSTTVAARTHRDSSSIASSSRRSTPFPARADEALRKSTGSSSQYGRLSQDGAGEGRTKDSPVKDRIGMFEHLSRPETGSSGTGSQKSKGSSQKALRSCNSAKRPVVPELRRGARALRALSLTGRKESKTRDALSKAADVGSKLPIRARHSVAVVKQGPTKDGEVSLSPNTSAKPLGSRVMRANTTAKSDGLSLTPRQDSTFFVKGTMWKVPRMDRALVMQRTSAPKEAQPPRPSYQPPSSTELANKTIDTKPTLFHPSTTTSGRILPDRKSYGALEQKPSWETSHTGGTAPLTDPFFDSTSAHNTTAPVAVSGGDGHGYGLSHHHHHHTPSVITSVTHEATSTTSLSPTTTHYSPAHITPSTSAIELPRPHLSTTITSAGKKHHSPLYPSSFGKKAGESWKKSAGVGPVLSPDLVHAVKDGGSRRHGSLSWGKRAAAAALGITRRLKERRASSSAARHSHSHSQGGVQNEGGHLISPRKMMQQRSREGSTALGLGHQHNRERERERKEGMDWDVVVATPNCRLQHPRPSRVVDWRRWEESGVGVEGGLGDGNNGGYSGDGAGGPGEGDGGKRVMSVQSAPAEHFAAQGQGGQRKANWAKL</sequence>
<feature type="region of interest" description="Disordered" evidence="1">
    <location>
        <begin position="1"/>
        <end position="92"/>
    </location>
</feature>
<evidence type="ECO:0000313" key="3">
    <source>
        <dbReference type="Proteomes" id="UP001172159"/>
    </source>
</evidence>
<feature type="compositionally biased region" description="Basic and acidic residues" evidence="1">
    <location>
        <begin position="997"/>
        <end position="1008"/>
    </location>
</feature>
<reference evidence="2" key="1">
    <citation type="submission" date="2023-06" db="EMBL/GenBank/DDBJ databases">
        <title>Genome-scale phylogeny and comparative genomics of the fungal order Sordariales.</title>
        <authorList>
            <consortium name="Lawrence Berkeley National Laboratory"/>
            <person name="Hensen N."/>
            <person name="Bonometti L."/>
            <person name="Westerberg I."/>
            <person name="Brannstrom I.O."/>
            <person name="Guillou S."/>
            <person name="Cros-Aarteil S."/>
            <person name="Calhoun S."/>
            <person name="Haridas S."/>
            <person name="Kuo A."/>
            <person name="Mondo S."/>
            <person name="Pangilinan J."/>
            <person name="Riley R."/>
            <person name="Labutti K."/>
            <person name="Andreopoulos B."/>
            <person name="Lipzen A."/>
            <person name="Chen C."/>
            <person name="Yanf M."/>
            <person name="Daum C."/>
            <person name="Ng V."/>
            <person name="Clum A."/>
            <person name="Steindorff A."/>
            <person name="Ohm R."/>
            <person name="Martin F."/>
            <person name="Silar P."/>
            <person name="Natvig D."/>
            <person name="Lalanne C."/>
            <person name="Gautier V."/>
            <person name="Ament-Velasquez S.L."/>
            <person name="Kruys A."/>
            <person name="Hutchinson M.I."/>
            <person name="Powell A.J."/>
            <person name="Barry K."/>
            <person name="Miller A.N."/>
            <person name="Grigoriev I.V."/>
            <person name="Debuchy R."/>
            <person name="Gladieux P."/>
            <person name="Thoren M.H."/>
            <person name="Johannesson H."/>
        </authorList>
    </citation>
    <scope>NUCLEOTIDE SEQUENCE</scope>
    <source>
        <strain evidence="2">CBS 540.89</strain>
    </source>
</reference>
<feature type="compositionally biased region" description="Low complexity" evidence="1">
    <location>
        <begin position="840"/>
        <end position="850"/>
    </location>
</feature>
<dbReference type="EMBL" id="JAUKTV010000002">
    <property type="protein sequence ID" value="KAK0744628.1"/>
    <property type="molecule type" value="Genomic_DNA"/>
</dbReference>
<feature type="compositionally biased region" description="Low complexity" evidence="1">
    <location>
        <begin position="326"/>
        <end position="339"/>
    </location>
</feature>
<dbReference type="Proteomes" id="UP001172159">
    <property type="component" value="Unassembled WGS sequence"/>
</dbReference>
<feature type="compositionally biased region" description="Polar residues" evidence="1">
    <location>
        <begin position="536"/>
        <end position="545"/>
    </location>
</feature>
<feature type="region of interest" description="Disordered" evidence="1">
    <location>
        <begin position="720"/>
        <end position="854"/>
    </location>
</feature>
<feature type="compositionally biased region" description="Low complexity" evidence="1">
    <location>
        <begin position="351"/>
        <end position="364"/>
    </location>
</feature>
<protein>
    <submittedName>
        <fullName evidence="2">Uncharacterized protein</fullName>
    </submittedName>
</protein>
<feature type="compositionally biased region" description="Low complexity" evidence="1">
    <location>
        <begin position="513"/>
        <end position="522"/>
    </location>
</feature>
<feature type="compositionally biased region" description="Low complexity" evidence="1">
    <location>
        <begin position="576"/>
        <end position="592"/>
    </location>
</feature>
<dbReference type="AlphaFoldDB" id="A0AA40K3J8"/>
<feature type="compositionally biased region" description="Polar residues" evidence="1">
    <location>
        <begin position="385"/>
        <end position="395"/>
    </location>
</feature>
<evidence type="ECO:0000313" key="2">
    <source>
        <dbReference type="EMBL" id="KAK0744628.1"/>
    </source>
</evidence>
<feature type="compositionally biased region" description="Polar residues" evidence="1">
    <location>
        <begin position="279"/>
        <end position="298"/>
    </location>
</feature>
<feature type="compositionally biased region" description="Polar residues" evidence="1">
    <location>
        <begin position="830"/>
        <end position="839"/>
    </location>
</feature>